<feature type="transmembrane region" description="Helical" evidence="1">
    <location>
        <begin position="80"/>
        <end position="97"/>
    </location>
</feature>
<feature type="transmembrane region" description="Helical" evidence="1">
    <location>
        <begin position="167"/>
        <end position="191"/>
    </location>
</feature>
<proteinExistence type="predicted"/>
<dbReference type="InterPro" id="IPR012429">
    <property type="entry name" value="HGSNAT_cat"/>
</dbReference>
<gene>
    <name evidence="4" type="ORF">PU560_16855</name>
</gene>
<feature type="transmembrane region" description="Helical" evidence="1">
    <location>
        <begin position="307"/>
        <end position="329"/>
    </location>
</feature>
<keyword evidence="1" id="KW-0812">Transmembrane</keyword>
<dbReference type="PANTHER" id="PTHR30590:SF3">
    <property type="entry name" value="HYPOTHETICAL MEMBRANE SPANNING PROTEIN"/>
    <property type="match status" value="1"/>
</dbReference>
<feature type="transmembrane region" description="Helical" evidence="1">
    <location>
        <begin position="103"/>
        <end position="119"/>
    </location>
</feature>
<dbReference type="EMBL" id="JARACI010001193">
    <property type="protein sequence ID" value="MDD9208123.1"/>
    <property type="molecule type" value="Genomic_DNA"/>
</dbReference>
<feature type="non-terminal residue" evidence="4">
    <location>
        <position position="1"/>
    </location>
</feature>
<evidence type="ECO:0000259" key="3">
    <source>
        <dbReference type="Pfam" id="PF07786"/>
    </source>
</evidence>
<reference evidence="4" key="1">
    <citation type="submission" date="2023-02" db="EMBL/GenBank/DDBJ databases">
        <title>Georgenia sp.10Sc9-8, isolated from a soil sample collected from the Taklamakan desert.</title>
        <authorList>
            <person name="Liu S."/>
        </authorList>
    </citation>
    <scope>NUCLEOTIDE SEQUENCE</scope>
    <source>
        <strain evidence="4">10Sc9-8</strain>
    </source>
</reference>
<dbReference type="InterPro" id="IPR052529">
    <property type="entry name" value="Bact_Transport_Assoc"/>
</dbReference>
<dbReference type="Pfam" id="PF07786">
    <property type="entry name" value="HGSNAT_cat"/>
    <property type="match status" value="1"/>
</dbReference>
<feature type="domain" description="Heparan-alpha-glucosaminide N-acetyltransferase catalytic" evidence="3">
    <location>
        <begin position="6"/>
        <end position="200"/>
    </location>
</feature>
<feature type="transmembrane region" description="Helical" evidence="1">
    <location>
        <begin position="40"/>
        <end position="60"/>
    </location>
</feature>
<feature type="transmembrane region" description="Helical" evidence="1">
    <location>
        <begin position="248"/>
        <end position="269"/>
    </location>
</feature>
<evidence type="ECO:0000313" key="4">
    <source>
        <dbReference type="EMBL" id="MDD9208123.1"/>
    </source>
</evidence>
<sequence length="351" mass="36821">VLRRGRVRAIDAARALAIIGMLAVNVGPKESPGLWGRLYLVPHGRASLLFVLLAGIGVSLLSRRARDRSGTGAGRHRLTLLWRAALLLLAGLALQLLDHDVNVILATYALLFVVAGLLLRAPDRLLLTGAAAVAVVGPLVLLGSQLASGTGYDHEPAALGDPPGDVLHSLVISGAYPLVTWLAPFLFGMWLGRQDLTDRRHQVLMVTVGGLVAALAPVLSRVATALVGDPGPGIGPRLLVTGAAHGQMPLWLVGGTASAVAVLGVCLLLSHLMDSWLWPLVATGQLALTVYVAHLLALHVLRPAPHSLAQGVLITVGMTVAAVALATWWRSRFARGPLEVLLRPPWTVTGS</sequence>
<name>A0ABT5U2I1_9MICO</name>
<protein>
    <submittedName>
        <fullName evidence="4">DUF418 domain-containing protein</fullName>
    </submittedName>
</protein>
<dbReference type="InterPro" id="IPR007349">
    <property type="entry name" value="DUF418"/>
</dbReference>
<organism evidence="4 5">
    <name type="scientific">Georgenia halotolerans</name>
    <dbReference type="NCBI Taxonomy" id="3028317"/>
    <lineage>
        <taxon>Bacteria</taxon>
        <taxon>Bacillati</taxon>
        <taxon>Actinomycetota</taxon>
        <taxon>Actinomycetes</taxon>
        <taxon>Micrococcales</taxon>
        <taxon>Bogoriellaceae</taxon>
        <taxon>Georgenia</taxon>
    </lineage>
</organism>
<dbReference type="PANTHER" id="PTHR30590">
    <property type="entry name" value="INNER MEMBRANE PROTEIN"/>
    <property type="match status" value="1"/>
</dbReference>
<feature type="transmembrane region" description="Helical" evidence="1">
    <location>
        <begin position="276"/>
        <end position="301"/>
    </location>
</feature>
<feature type="transmembrane region" description="Helical" evidence="1">
    <location>
        <begin position="126"/>
        <end position="147"/>
    </location>
</feature>
<keyword evidence="1" id="KW-1133">Transmembrane helix</keyword>
<accession>A0ABT5U2I1</accession>
<keyword evidence="1" id="KW-0472">Membrane</keyword>
<feature type="transmembrane region" description="Helical" evidence="1">
    <location>
        <begin position="203"/>
        <end position="228"/>
    </location>
</feature>
<evidence type="ECO:0000259" key="2">
    <source>
        <dbReference type="Pfam" id="PF04235"/>
    </source>
</evidence>
<feature type="domain" description="DUF418" evidence="2">
    <location>
        <begin position="247"/>
        <end position="343"/>
    </location>
</feature>
<evidence type="ECO:0000256" key="1">
    <source>
        <dbReference type="SAM" id="Phobius"/>
    </source>
</evidence>
<keyword evidence="5" id="KW-1185">Reference proteome</keyword>
<feature type="transmembrane region" description="Helical" evidence="1">
    <location>
        <begin position="12"/>
        <end position="28"/>
    </location>
</feature>
<dbReference type="Pfam" id="PF04235">
    <property type="entry name" value="DUF418"/>
    <property type="match status" value="1"/>
</dbReference>
<evidence type="ECO:0000313" key="5">
    <source>
        <dbReference type="Proteomes" id="UP001165561"/>
    </source>
</evidence>
<comment type="caution">
    <text evidence="4">The sequence shown here is derived from an EMBL/GenBank/DDBJ whole genome shotgun (WGS) entry which is preliminary data.</text>
</comment>
<dbReference type="Proteomes" id="UP001165561">
    <property type="component" value="Unassembled WGS sequence"/>
</dbReference>